<dbReference type="EMBL" id="JAQQKX010000014">
    <property type="protein sequence ID" value="MDC7684665.1"/>
    <property type="molecule type" value="Genomic_DNA"/>
</dbReference>
<proteinExistence type="inferred from homology"/>
<dbReference type="SUPFAM" id="SSF88659">
    <property type="entry name" value="Sigma3 and sigma4 domains of RNA polymerase sigma factors"/>
    <property type="match status" value="1"/>
</dbReference>
<dbReference type="InterPro" id="IPR039425">
    <property type="entry name" value="RNA_pol_sigma-70-like"/>
</dbReference>
<dbReference type="Pfam" id="PF08281">
    <property type="entry name" value="Sigma70_r4_2"/>
    <property type="match status" value="1"/>
</dbReference>
<evidence type="ECO:0000256" key="1">
    <source>
        <dbReference type="ARBA" id="ARBA00010641"/>
    </source>
</evidence>
<keyword evidence="7" id="KW-1185">Reference proteome</keyword>
<sequence length="159" mass="18328">MKQLRHILEKARRVVMRKGIAAQDADDLVQSAYARMQAYEQKNAVRSQEALLITTAVRLAYNERKRQHKAAMIEMVDELPAVPDANPLPDEVLRAQQRVRRLTEGLDRLPERTRRILLSRRLDGLTYKEIARIEGSTEAAIEKQVARATMDLINWVNGW</sequence>
<name>A0ABT5HXT6_9CAUL</name>
<dbReference type="InterPro" id="IPR036388">
    <property type="entry name" value="WH-like_DNA-bd_sf"/>
</dbReference>
<comment type="caution">
    <text evidence="6">The sequence shown here is derived from an EMBL/GenBank/DDBJ whole genome shotgun (WGS) entry which is preliminary data.</text>
</comment>
<dbReference type="Gene3D" id="1.10.10.10">
    <property type="entry name" value="Winged helix-like DNA-binding domain superfamily/Winged helix DNA-binding domain"/>
    <property type="match status" value="1"/>
</dbReference>
<dbReference type="CDD" id="cd06171">
    <property type="entry name" value="Sigma70_r4"/>
    <property type="match status" value="1"/>
</dbReference>
<keyword evidence="4" id="KW-0804">Transcription</keyword>
<evidence type="ECO:0000256" key="3">
    <source>
        <dbReference type="ARBA" id="ARBA00023082"/>
    </source>
</evidence>
<dbReference type="InterPro" id="IPR013249">
    <property type="entry name" value="RNA_pol_sigma70_r4_t2"/>
</dbReference>
<dbReference type="NCBIfam" id="TIGR02937">
    <property type="entry name" value="sigma70-ECF"/>
    <property type="match status" value="1"/>
</dbReference>
<comment type="similarity">
    <text evidence="1">Belongs to the sigma-70 factor family. ECF subfamily.</text>
</comment>
<evidence type="ECO:0000256" key="2">
    <source>
        <dbReference type="ARBA" id="ARBA00023015"/>
    </source>
</evidence>
<dbReference type="RefSeq" id="WP_272749136.1">
    <property type="nucleotide sequence ID" value="NZ_JAQQKX010000014.1"/>
</dbReference>
<dbReference type="PANTHER" id="PTHR43133:SF63">
    <property type="entry name" value="RNA POLYMERASE SIGMA FACTOR FECI-RELATED"/>
    <property type="match status" value="1"/>
</dbReference>
<reference evidence="6 7" key="1">
    <citation type="submission" date="2023-01" db="EMBL/GenBank/DDBJ databases">
        <title>Novel species of the genus Asticcacaulis isolated from rivers.</title>
        <authorList>
            <person name="Lu H."/>
        </authorList>
    </citation>
    <scope>NUCLEOTIDE SEQUENCE [LARGE SCALE GENOMIC DNA]</scope>
    <source>
        <strain evidence="6 7">BYS171W</strain>
    </source>
</reference>
<dbReference type="Proteomes" id="UP001214854">
    <property type="component" value="Unassembled WGS sequence"/>
</dbReference>
<evidence type="ECO:0000259" key="5">
    <source>
        <dbReference type="Pfam" id="PF08281"/>
    </source>
</evidence>
<evidence type="ECO:0000313" key="7">
    <source>
        <dbReference type="Proteomes" id="UP001214854"/>
    </source>
</evidence>
<protein>
    <submittedName>
        <fullName evidence="6">RNA polymerase sigma factor</fullName>
    </submittedName>
</protein>
<gene>
    <name evidence="6" type="ORF">PQU92_15370</name>
</gene>
<dbReference type="InterPro" id="IPR013324">
    <property type="entry name" value="RNA_pol_sigma_r3/r4-like"/>
</dbReference>
<organism evidence="6 7">
    <name type="scientific">Asticcacaulis aquaticus</name>
    <dbReference type="NCBI Taxonomy" id="2984212"/>
    <lineage>
        <taxon>Bacteria</taxon>
        <taxon>Pseudomonadati</taxon>
        <taxon>Pseudomonadota</taxon>
        <taxon>Alphaproteobacteria</taxon>
        <taxon>Caulobacterales</taxon>
        <taxon>Caulobacteraceae</taxon>
        <taxon>Asticcacaulis</taxon>
    </lineage>
</organism>
<feature type="domain" description="RNA polymerase sigma factor 70 region 4 type 2" evidence="5">
    <location>
        <begin position="101"/>
        <end position="148"/>
    </location>
</feature>
<keyword evidence="2" id="KW-0805">Transcription regulation</keyword>
<dbReference type="InterPro" id="IPR013325">
    <property type="entry name" value="RNA_pol_sigma_r2"/>
</dbReference>
<evidence type="ECO:0000313" key="6">
    <source>
        <dbReference type="EMBL" id="MDC7684665.1"/>
    </source>
</evidence>
<dbReference type="SUPFAM" id="SSF88946">
    <property type="entry name" value="Sigma2 domain of RNA polymerase sigma factors"/>
    <property type="match status" value="1"/>
</dbReference>
<evidence type="ECO:0000256" key="4">
    <source>
        <dbReference type="ARBA" id="ARBA00023163"/>
    </source>
</evidence>
<dbReference type="InterPro" id="IPR014284">
    <property type="entry name" value="RNA_pol_sigma-70_dom"/>
</dbReference>
<dbReference type="PANTHER" id="PTHR43133">
    <property type="entry name" value="RNA POLYMERASE ECF-TYPE SIGMA FACTO"/>
    <property type="match status" value="1"/>
</dbReference>
<accession>A0ABT5HXT6</accession>
<keyword evidence="3" id="KW-0731">Sigma factor</keyword>